<evidence type="ECO:0000256" key="5">
    <source>
        <dbReference type="ARBA" id="ARBA00022989"/>
    </source>
</evidence>
<accession>A0ABS2DG56</accession>
<keyword evidence="3" id="KW-1003">Cell membrane</keyword>
<evidence type="ECO:0000256" key="1">
    <source>
        <dbReference type="ARBA" id="ARBA00004651"/>
    </source>
</evidence>
<feature type="transmembrane region" description="Helical" evidence="7">
    <location>
        <begin position="184"/>
        <end position="208"/>
    </location>
</feature>
<feature type="transmembrane region" description="Helical" evidence="7">
    <location>
        <begin position="126"/>
        <end position="144"/>
    </location>
</feature>
<comment type="subcellular location">
    <subcellularLocation>
        <location evidence="1">Cell membrane</location>
        <topology evidence="1">Multi-pass membrane protein</topology>
    </subcellularLocation>
</comment>
<dbReference type="PANTHER" id="PTHR32322">
    <property type="entry name" value="INNER MEMBRANE TRANSPORTER"/>
    <property type="match status" value="1"/>
</dbReference>
<keyword evidence="4 7" id="KW-0812">Transmembrane</keyword>
<keyword evidence="6 7" id="KW-0472">Membrane</keyword>
<protein>
    <submittedName>
        <fullName evidence="9">EamA family transporter</fullName>
    </submittedName>
</protein>
<sequence>MNQKLAYVFIIIAAVFWGIIGIFVTKLYELGFTPTQVVTIRAVSASLFLLIYIVIKNRNLLKINMTDSKYFVGTGIISFVFFNWCLFHAIQETSISIATILLYTAPAFVTLFSRLLFKESLTVMKVLALVLTLLGCSFVVGIFPTNQSAITLYGMILGLGSGFFYALYTIFGKQALAKYDSLTVTVYTFIFAAIAVIPFSDVSNFILLFSSKEAWMYGIGIGLLSTTLSFIFYTKGLTAVESSRASIMATIEPVVASILSFLLFNEMLTWVQYVGIFLVIVAVIMVQDVKGRRNVKSEKGINSVI</sequence>
<dbReference type="InterPro" id="IPR000620">
    <property type="entry name" value="EamA_dom"/>
</dbReference>
<dbReference type="SUPFAM" id="SSF103481">
    <property type="entry name" value="Multidrug resistance efflux transporter EmrE"/>
    <property type="match status" value="2"/>
</dbReference>
<evidence type="ECO:0000256" key="7">
    <source>
        <dbReference type="SAM" id="Phobius"/>
    </source>
</evidence>
<comment type="caution">
    <text evidence="9">The sequence shown here is derived from an EMBL/GenBank/DDBJ whole genome shotgun (WGS) entry which is preliminary data.</text>
</comment>
<feature type="transmembrane region" description="Helical" evidence="7">
    <location>
        <begin position="150"/>
        <end position="172"/>
    </location>
</feature>
<evidence type="ECO:0000256" key="2">
    <source>
        <dbReference type="ARBA" id="ARBA00007362"/>
    </source>
</evidence>
<dbReference type="RefSeq" id="WP_204201915.1">
    <property type="nucleotide sequence ID" value="NZ_JAFELM010000013.1"/>
</dbReference>
<evidence type="ECO:0000313" key="9">
    <source>
        <dbReference type="EMBL" id="MBM6616526.1"/>
    </source>
</evidence>
<name>A0ABS2DG56_9BACI</name>
<dbReference type="PANTHER" id="PTHR32322:SF18">
    <property type="entry name" value="S-ADENOSYLMETHIONINE_S-ADENOSYLHOMOCYSTEINE TRANSPORTER"/>
    <property type="match status" value="1"/>
</dbReference>
<evidence type="ECO:0000256" key="6">
    <source>
        <dbReference type="ARBA" id="ARBA00023136"/>
    </source>
</evidence>
<feature type="transmembrane region" description="Helical" evidence="7">
    <location>
        <begin position="5"/>
        <end position="25"/>
    </location>
</feature>
<dbReference type="InterPro" id="IPR050638">
    <property type="entry name" value="AA-Vitamin_Transporters"/>
</dbReference>
<evidence type="ECO:0000313" key="10">
    <source>
        <dbReference type="Proteomes" id="UP001518925"/>
    </source>
</evidence>
<feature type="transmembrane region" description="Helical" evidence="7">
    <location>
        <begin position="96"/>
        <end position="117"/>
    </location>
</feature>
<reference evidence="9 10" key="1">
    <citation type="submission" date="2021-02" db="EMBL/GenBank/DDBJ databases">
        <title>Bacillus sp. RD4P76, an endophyte from a halophyte.</title>
        <authorList>
            <person name="Sun J.-Q."/>
        </authorList>
    </citation>
    <scope>NUCLEOTIDE SEQUENCE [LARGE SCALE GENOMIC DNA]</scope>
    <source>
        <strain evidence="9 10">RD4P76</strain>
    </source>
</reference>
<evidence type="ECO:0000259" key="8">
    <source>
        <dbReference type="Pfam" id="PF00892"/>
    </source>
</evidence>
<dbReference type="EMBL" id="JAFELM010000013">
    <property type="protein sequence ID" value="MBM6616526.1"/>
    <property type="molecule type" value="Genomic_DNA"/>
</dbReference>
<feature type="transmembrane region" description="Helical" evidence="7">
    <location>
        <begin position="245"/>
        <end position="264"/>
    </location>
</feature>
<comment type="similarity">
    <text evidence="2">Belongs to the EamA transporter family.</text>
</comment>
<dbReference type="Gene3D" id="1.10.3730.20">
    <property type="match status" value="1"/>
</dbReference>
<dbReference type="Proteomes" id="UP001518925">
    <property type="component" value="Unassembled WGS sequence"/>
</dbReference>
<gene>
    <name evidence="9" type="ORF">JR050_02370</name>
</gene>
<evidence type="ECO:0000256" key="4">
    <source>
        <dbReference type="ARBA" id="ARBA00022692"/>
    </source>
</evidence>
<feature type="domain" description="EamA" evidence="8">
    <location>
        <begin position="153"/>
        <end position="286"/>
    </location>
</feature>
<keyword evidence="5 7" id="KW-1133">Transmembrane helix</keyword>
<dbReference type="Pfam" id="PF00892">
    <property type="entry name" value="EamA"/>
    <property type="match status" value="2"/>
</dbReference>
<dbReference type="InterPro" id="IPR037185">
    <property type="entry name" value="EmrE-like"/>
</dbReference>
<feature type="domain" description="EamA" evidence="8">
    <location>
        <begin position="5"/>
        <end position="140"/>
    </location>
</feature>
<evidence type="ECO:0000256" key="3">
    <source>
        <dbReference type="ARBA" id="ARBA00022475"/>
    </source>
</evidence>
<feature type="transmembrane region" description="Helical" evidence="7">
    <location>
        <begin position="37"/>
        <end position="55"/>
    </location>
</feature>
<proteinExistence type="inferred from homology"/>
<feature type="transmembrane region" description="Helical" evidence="7">
    <location>
        <begin position="270"/>
        <end position="289"/>
    </location>
</feature>
<feature type="transmembrane region" description="Helical" evidence="7">
    <location>
        <begin position="214"/>
        <end position="233"/>
    </location>
</feature>
<organism evidence="9 10">
    <name type="scientific">Bacillus suaedaesalsae</name>
    <dbReference type="NCBI Taxonomy" id="2810349"/>
    <lineage>
        <taxon>Bacteria</taxon>
        <taxon>Bacillati</taxon>
        <taxon>Bacillota</taxon>
        <taxon>Bacilli</taxon>
        <taxon>Bacillales</taxon>
        <taxon>Bacillaceae</taxon>
        <taxon>Bacillus</taxon>
    </lineage>
</organism>
<feature type="transmembrane region" description="Helical" evidence="7">
    <location>
        <begin position="70"/>
        <end position="90"/>
    </location>
</feature>
<keyword evidence="10" id="KW-1185">Reference proteome</keyword>